<evidence type="ECO:0000313" key="2">
    <source>
        <dbReference type="Proteomes" id="UP000658390"/>
    </source>
</evidence>
<comment type="caution">
    <text evidence="1">The sequence shown here is derived from an EMBL/GenBank/DDBJ whole genome shotgun (WGS) entry which is preliminary data.</text>
</comment>
<accession>A0A8I1FUX2</accession>
<protein>
    <submittedName>
        <fullName evidence="1">Uncharacterized protein</fullName>
    </submittedName>
</protein>
<gene>
    <name evidence="1" type="ORF">JFT45_22080</name>
</gene>
<dbReference type="EMBL" id="JAEKCZ010000026">
    <property type="protein sequence ID" value="MBJ2259193.1"/>
    <property type="molecule type" value="Genomic_DNA"/>
</dbReference>
<evidence type="ECO:0000313" key="1">
    <source>
        <dbReference type="EMBL" id="MBJ2259193.1"/>
    </source>
</evidence>
<dbReference type="RefSeq" id="WP_108184727.1">
    <property type="nucleotide sequence ID" value="NZ_JAEKCZ010000026.1"/>
</dbReference>
<dbReference type="AlphaFoldDB" id="A0A8I1FUX2"/>
<organism evidence="1 2">
    <name type="scientific">Pseudomonas psychrophila</name>
    <dbReference type="NCBI Taxonomy" id="122355"/>
    <lineage>
        <taxon>Bacteria</taxon>
        <taxon>Pseudomonadati</taxon>
        <taxon>Pseudomonadota</taxon>
        <taxon>Gammaproteobacteria</taxon>
        <taxon>Pseudomonadales</taxon>
        <taxon>Pseudomonadaceae</taxon>
        <taxon>Pseudomonas</taxon>
    </lineage>
</organism>
<sequence>MTEEATAVMTNLELSRELYPEDQRRQFYAVYQEARSAASAASDEYYELDDPRGWKFWQRPNAEWKDKQEKLLESIRKTRLIVEKLEHQHPLLAKIYMHRNRPV</sequence>
<dbReference type="Proteomes" id="UP000658390">
    <property type="component" value="Unassembled WGS sequence"/>
</dbReference>
<reference evidence="1" key="1">
    <citation type="submission" date="2020-12" db="EMBL/GenBank/DDBJ databases">
        <title>Antibiotic resistance and phylogeny of Pseudomonas spp. isolated over three decades from chicken meat in the Norwegian food chain.</title>
        <authorList>
            <person name="Moen B."/>
        </authorList>
    </citation>
    <scope>NUCLEOTIDE SEQUENCE</scope>
    <source>
        <strain evidence="1">MF6762</strain>
    </source>
</reference>
<proteinExistence type="predicted"/>
<name>A0A8I1FUX2_9PSED</name>